<evidence type="ECO:0000256" key="1">
    <source>
        <dbReference type="SAM" id="SignalP"/>
    </source>
</evidence>
<keyword evidence="1" id="KW-0732">Signal</keyword>
<protein>
    <submittedName>
        <fullName evidence="2">ABC-type uncharacterized transport system substrate-binding protein</fullName>
    </submittedName>
</protein>
<dbReference type="EMBL" id="QPIX01000003">
    <property type="protein sequence ID" value="RCW27341.1"/>
    <property type="molecule type" value="Genomic_DNA"/>
</dbReference>
<organism evidence="2 3">
    <name type="scientific">Ciceribacter lividus</name>
    <dbReference type="NCBI Taxonomy" id="1197950"/>
    <lineage>
        <taxon>Bacteria</taxon>
        <taxon>Pseudomonadati</taxon>
        <taxon>Pseudomonadota</taxon>
        <taxon>Alphaproteobacteria</taxon>
        <taxon>Hyphomicrobiales</taxon>
        <taxon>Rhizobiaceae</taxon>
        <taxon>Ciceribacter</taxon>
    </lineage>
</organism>
<dbReference type="AlphaFoldDB" id="A0A6I7HQM2"/>
<evidence type="ECO:0000313" key="2">
    <source>
        <dbReference type="EMBL" id="RCW27341.1"/>
    </source>
</evidence>
<gene>
    <name evidence="2" type="ORF">DFR48_103304</name>
</gene>
<reference evidence="2 3" key="1">
    <citation type="submission" date="2018-07" db="EMBL/GenBank/DDBJ databases">
        <title>Genomic Encyclopedia of Type Strains, Phase IV (KMG-IV): sequencing the most valuable type-strain genomes for metagenomic binning, comparative biology and taxonomic classification.</title>
        <authorList>
            <person name="Goeker M."/>
        </authorList>
    </citation>
    <scope>NUCLEOTIDE SEQUENCE [LARGE SCALE GENOMIC DNA]</scope>
    <source>
        <strain evidence="2 3">DSM 25528</strain>
    </source>
</reference>
<feature type="signal peptide" evidence="1">
    <location>
        <begin position="1"/>
        <end position="26"/>
    </location>
</feature>
<name>A0A6I7HQM2_9HYPH</name>
<feature type="chain" id="PRO_5026073618" evidence="1">
    <location>
        <begin position="27"/>
        <end position="198"/>
    </location>
</feature>
<dbReference type="RefSeq" id="WP_114362577.1">
    <property type="nucleotide sequence ID" value="NZ_QPIX01000003.1"/>
</dbReference>
<sequence>MIHNAVVRRWLSAGLLWLASAGLATSHPDIAVTARVLFDVEAGRLVSVAESLAIDEASSRRLIARFDANGDSIFDPAEREAMRQALTGDLGGIGFFAELSVDGERRALGVPDAFDASISDGVVTVVFGFRLEEPVALAGRKLELVLRDRDYTAAVAFAADRPALVRGGEGCSVSRETRPADAYFGGLVVPEAVVLACR</sequence>
<dbReference type="InterPro" id="IPR010412">
    <property type="entry name" value="DUF1007"/>
</dbReference>
<keyword evidence="3" id="KW-1185">Reference proteome</keyword>
<accession>A0A6I7HQM2</accession>
<dbReference type="Pfam" id="PF06226">
    <property type="entry name" value="DUF1007"/>
    <property type="match status" value="1"/>
</dbReference>
<proteinExistence type="predicted"/>
<comment type="caution">
    <text evidence="2">The sequence shown here is derived from an EMBL/GenBank/DDBJ whole genome shotgun (WGS) entry which is preliminary data.</text>
</comment>
<evidence type="ECO:0000313" key="3">
    <source>
        <dbReference type="Proteomes" id="UP000252582"/>
    </source>
</evidence>
<dbReference type="Proteomes" id="UP000252582">
    <property type="component" value="Unassembled WGS sequence"/>
</dbReference>